<proteinExistence type="inferred from homology"/>
<dbReference type="Pfam" id="PF00829">
    <property type="entry name" value="Ribosomal_L21p"/>
    <property type="match status" value="1"/>
</dbReference>
<evidence type="ECO:0000256" key="2">
    <source>
        <dbReference type="ARBA" id="ARBA00022730"/>
    </source>
</evidence>
<dbReference type="GO" id="GO:0005840">
    <property type="term" value="C:ribosome"/>
    <property type="evidence" value="ECO:0007669"/>
    <property type="project" value="UniProtKB-KW"/>
</dbReference>
<evidence type="ECO:0000256" key="3">
    <source>
        <dbReference type="ARBA" id="ARBA00022884"/>
    </source>
</evidence>
<protein>
    <recommendedName>
        <fullName evidence="7">50S ribosomal protein L21</fullName>
    </recommendedName>
</protein>
<name>A0A383DDS2_9ZZZZ</name>
<accession>A0A383DDS2</accession>
<dbReference type="GO" id="GO:0006412">
    <property type="term" value="P:translation"/>
    <property type="evidence" value="ECO:0007669"/>
    <property type="project" value="InterPro"/>
</dbReference>
<dbReference type="GO" id="GO:1990904">
    <property type="term" value="C:ribonucleoprotein complex"/>
    <property type="evidence" value="ECO:0007669"/>
    <property type="project" value="UniProtKB-KW"/>
</dbReference>
<evidence type="ECO:0000313" key="6">
    <source>
        <dbReference type="EMBL" id="SVE42632.1"/>
    </source>
</evidence>
<keyword evidence="3" id="KW-0694">RNA-binding</keyword>
<dbReference type="PROSITE" id="PS01169">
    <property type="entry name" value="RIBOSOMAL_L21"/>
    <property type="match status" value="1"/>
</dbReference>
<dbReference type="NCBIfam" id="TIGR00061">
    <property type="entry name" value="L21"/>
    <property type="match status" value="1"/>
</dbReference>
<dbReference type="InterPro" id="IPR018258">
    <property type="entry name" value="Ribosomal_bL21_CS"/>
</dbReference>
<gene>
    <name evidence="6" type="ORF">METZ01_LOCUS495486</name>
</gene>
<evidence type="ECO:0000256" key="4">
    <source>
        <dbReference type="ARBA" id="ARBA00022980"/>
    </source>
</evidence>
<dbReference type="PANTHER" id="PTHR21349">
    <property type="entry name" value="50S RIBOSOMAL PROTEIN L21"/>
    <property type="match status" value="1"/>
</dbReference>
<keyword evidence="4" id="KW-0689">Ribosomal protein</keyword>
<dbReference type="InterPro" id="IPR036164">
    <property type="entry name" value="bL21-like_sf"/>
</dbReference>
<dbReference type="GO" id="GO:0005737">
    <property type="term" value="C:cytoplasm"/>
    <property type="evidence" value="ECO:0007669"/>
    <property type="project" value="UniProtKB-ARBA"/>
</dbReference>
<evidence type="ECO:0000256" key="5">
    <source>
        <dbReference type="ARBA" id="ARBA00023274"/>
    </source>
</evidence>
<evidence type="ECO:0000256" key="1">
    <source>
        <dbReference type="ARBA" id="ARBA00008563"/>
    </source>
</evidence>
<dbReference type="AlphaFoldDB" id="A0A383DDS2"/>
<keyword evidence="2" id="KW-0699">rRNA-binding</keyword>
<organism evidence="6">
    <name type="scientific">marine metagenome</name>
    <dbReference type="NCBI Taxonomy" id="408172"/>
    <lineage>
        <taxon>unclassified sequences</taxon>
        <taxon>metagenomes</taxon>
        <taxon>ecological metagenomes</taxon>
    </lineage>
</organism>
<dbReference type="InterPro" id="IPR001787">
    <property type="entry name" value="Ribosomal_bL21"/>
</dbReference>
<dbReference type="PANTHER" id="PTHR21349:SF0">
    <property type="entry name" value="LARGE RIBOSOMAL SUBUNIT PROTEIN BL21M"/>
    <property type="match status" value="1"/>
</dbReference>
<dbReference type="EMBL" id="UINC01216478">
    <property type="protein sequence ID" value="SVE42632.1"/>
    <property type="molecule type" value="Genomic_DNA"/>
</dbReference>
<dbReference type="HAMAP" id="MF_01363">
    <property type="entry name" value="Ribosomal_bL21"/>
    <property type="match status" value="1"/>
</dbReference>
<feature type="non-terminal residue" evidence="6">
    <location>
        <position position="1"/>
    </location>
</feature>
<keyword evidence="5" id="KW-0687">Ribonucleoprotein</keyword>
<dbReference type="InterPro" id="IPR028909">
    <property type="entry name" value="bL21-like"/>
</dbReference>
<evidence type="ECO:0008006" key="7">
    <source>
        <dbReference type="Google" id="ProtNLM"/>
    </source>
</evidence>
<comment type="similarity">
    <text evidence="1">Belongs to the bacterial ribosomal protein bL21 family.</text>
</comment>
<dbReference type="GO" id="GO:0003735">
    <property type="term" value="F:structural constituent of ribosome"/>
    <property type="evidence" value="ECO:0007669"/>
    <property type="project" value="InterPro"/>
</dbReference>
<dbReference type="GO" id="GO:0019843">
    <property type="term" value="F:rRNA binding"/>
    <property type="evidence" value="ECO:0007669"/>
    <property type="project" value="UniProtKB-KW"/>
</dbReference>
<dbReference type="SUPFAM" id="SSF141091">
    <property type="entry name" value="L21p-like"/>
    <property type="match status" value="1"/>
</dbReference>
<sequence>IKMFAVIESGGKQHKVTEGDNLQVELLTGEEGSKVEFNKVLMISDGKKSKVGSPFLEKAKVIGKVVRHGKSDKIKVFKMKRRKGYRRTQGHRQSFTEVLIEKINS</sequence>
<reference evidence="6" key="1">
    <citation type="submission" date="2018-05" db="EMBL/GenBank/DDBJ databases">
        <authorList>
            <person name="Lanie J.A."/>
            <person name="Ng W.-L."/>
            <person name="Kazmierczak K.M."/>
            <person name="Andrzejewski T.M."/>
            <person name="Davidsen T.M."/>
            <person name="Wayne K.J."/>
            <person name="Tettelin H."/>
            <person name="Glass J.I."/>
            <person name="Rusch D."/>
            <person name="Podicherti R."/>
            <person name="Tsui H.-C.T."/>
            <person name="Winkler M.E."/>
        </authorList>
    </citation>
    <scope>NUCLEOTIDE SEQUENCE</scope>
</reference>